<name>A0A926UTE9_9CYAN</name>
<organism evidence="1 2">
    <name type="scientific">Pseudanabaena cinerea FACHB-1277</name>
    <dbReference type="NCBI Taxonomy" id="2949581"/>
    <lineage>
        <taxon>Bacteria</taxon>
        <taxon>Bacillati</taxon>
        <taxon>Cyanobacteriota</taxon>
        <taxon>Cyanophyceae</taxon>
        <taxon>Pseudanabaenales</taxon>
        <taxon>Pseudanabaenaceae</taxon>
        <taxon>Pseudanabaena</taxon>
        <taxon>Pseudanabaena cinerea</taxon>
    </lineage>
</organism>
<proteinExistence type="predicted"/>
<evidence type="ECO:0000313" key="2">
    <source>
        <dbReference type="Proteomes" id="UP000631421"/>
    </source>
</evidence>
<accession>A0A926UTE9</accession>
<dbReference type="RefSeq" id="WP_190351351.1">
    <property type="nucleotide sequence ID" value="NZ_JACJPY010000038.1"/>
</dbReference>
<keyword evidence="2" id="KW-1185">Reference proteome</keyword>
<dbReference type="EMBL" id="JACJPY010000038">
    <property type="protein sequence ID" value="MBD2150990.1"/>
    <property type="molecule type" value="Genomic_DNA"/>
</dbReference>
<reference evidence="1" key="2">
    <citation type="submission" date="2020-08" db="EMBL/GenBank/DDBJ databases">
        <authorList>
            <person name="Chen M."/>
            <person name="Teng W."/>
            <person name="Zhao L."/>
            <person name="Hu C."/>
            <person name="Zhou Y."/>
            <person name="Han B."/>
            <person name="Song L."/>
            <person name="Shu W."/>
        </authorList>
    </citation>
    <scope>NUCLEOTIDE SEQUENCE</scope>
    <source>
        <strain evidence="1">FACHB-1277</strain>
    </source>
</reference>
<protein>
    <submittedName>
        <fullName evidence="1">CpeR family transcriptional regulator</fullName>
    </submittedName>
</protein>
<dbReference type="Proteomes" id="UP000631421">
    <property type="component" value="Unassembled WGS sequence"/>
</dbReference>
<reference evidence="1" key="1">
    <citation type="journal article" date="2015" name="ISME J.">
        <title>Draft Genome Sequence of Streptomyces incarnatus NRRL8089, which Produces the Nucleoside Antibiotic Sinefungin.</title>
        <authorList>
            <person name="Oshima K."/>
            <person name="Hattori M."/>
            <person name="Shimizu H."/>
            <person name="Fukuda K."/>
            <person name="Nemoto M."/>
            <person name="Inagaki K."/>
            <person name="Tamura T."/>
        </authorList>
    </citation>
    <scope>NUCLEOTIDE SEQUENCE</scope>
    <source>
        <strain evidence="1">FACHB-1277</strain>
    </source>
</reference>
<gene>
    <name evidence="1" type="ORF">H6F44_12795</name>
</gene>
<evidence type="ECO:0000313" key="1">
    <source>
        <dbReference type="EMBL" id="MBD2150990.1"/>
    </source>
</evidence>
<dbReference type="AlphaFoldDB" id="A0A926UTE9"/>
<sequence>MSLLIATSPVSILPPIAEKKIQSWIRSRHVICSGNFFVFETVDYAALERFNESIKSLGGTVVSIAAIGKIWIGGHRQVVLYRARASLHTPHHNLKHYWIKYGNFKTRFQVID</sequence>
<comment type="caution">
    <text evidence="1">The sequence shown here is derived from an EMBL/GenBank/DDBJ whole genome shotgun (WGS) entry which is preliminary data.</text>
</comment>